<comment type="caution">
    <text evidence="1">The sequence shown here is derived from an EMBL/GenBank/DDBJ whole genome shotgun (WGS) entry which is preliminary data.</text>
</comment>
<dbReference type="EMBL" id="CM047945">
    <property type="protein sequence ID" value="KAI9898729.1"/>
    <property type="molecule type" value="Genomic_DNA"/>
</dbReference>
<accession>A0ACC0UXA2</accession>
<gene>
    <name evidence="1" type="ORF">N3K66_007089</name>
</gene>
<sequence>MADEFDAQTSNFLAWFKNLPGATFSDSIEIADLRSRGAGRGIVATRDIPADTTLFTIPRGSIISTETSEVARRLPQVFDLSAVLEDEGEDAGAGLDSWACLILVLFHEHLRGGASPWKPYLDVALPPTRAFDTPMFWSGAELAELQSGPAAGKIGRAEAEDMFRNKIIPVAREHEREDASLFPGVGAMTEEELVELAHRVGSSIMAYAFDLEPEGGEGDEGEEQEGWVEDREGRSLMGMVPMADMLNADAEFNAHINHGDDALTATTLRDIRAGEEVLNYYGPHPNSELLRRYGYVTGRHARYDVVEVPWALIEQAVAEQLGLPTDVVEKARGLLDEDEIEDTFVLERTTPDPGPDGTFPADAPPVAFTSPPPDLAEQLKAFLKAAKKVRPGSGVEDKRKRDEVAQSALVRCLGVLEGAYATTLEQDEALLAACAEEGNSSSSDRRKRMALVVRMGEKRLIREAREVLGAGESSEEGRAKRTKLDG</sequence>
<evidence type="ECO:0000313" key="1">
    <source>
        <dbReference type="EMBL" id="KAI9898729.1"/>
    </source>
</evidence>
<reference evidence="1" key="1">
    <citation type="submission" date="2022-10" db="EMBL/GenBank/DDBJ databases">
        <title>Complete Genome of Trichothecium roseum strain YXFP-22015, a Plant Pathogen Isolated from Citrus.</title>
        <authorList>
            <person name="Wang Y."/>
            <person name="Zhu L."/>
        </authorList>
    </citation>
    <scope>NUCLEOTIDE SEQUENCE</scope>
    <source>
        <strain evidence="1">YXFP-22015</strain>
    </source>
</reference>
<organism evidence="1 2">
    <name type="scientific">Trichothecium roseum</name>
    <dbReference type="NCBI Taxonomy" id="47278"/>
    <lineage>
        <taxon>Eukaryota</taxon>
        <taxon>Fungi</taxon>
        <taxon>Dikarya</taxon>
        <taxon>Ascomycota</taxon>
        <taxon>Pezizomycotina</taxon>
        <taxon>Sordariomycetes</taxon>
        <taxon>Hypocreomycetidae</taxon>
        <taxon>Hypocreales</taxon>
        <taxon>Hypocreales incertae sedis</taxon>
        <taxon>Trichothecium</taxon>
    </lineage>
</organism>
<keyword evidence="2" id="KW-1185">Reference proteome</keyword>
<protein>
    <submittedName>
        <fullName evidence="1">Uncharacterized protein</fullName>
    </submittedName>
</protein>
<proteinExistence type="predicted"/>
<evidence type="ECO:0000313" key="2">
    <source>
        <dbReference type="Proteomes" id="UP001163324"/>
    </source>
</evidence>
<dbReference type="Proteomes" id="UP001163324">
    <property type="component" value="Chromosome 6"/>
</dbReference>
<name>A0ACC0UXA2_9HYPO</name>